<dbReference type="EMBL" id="JACHGT010000021">
    <property type="protein sequence ID" value="MBB6039266.1"/>
    <property type="molecule type" value="Genomic_DNA"/>
</dbReference>
<keyword evidence="1" id="KW-0472">Membrane</keyword>
<dbReference type="AlphaFoldDB" id="A0A841FTA2"/>
<dbReference type="RefSeq" id="WP_184792364.1">
    <property type="nucleotide sequence ID" value="NZ_BONT01000077.1"/>
</dbReference>
<organism evidence="2 3">
    <name type="scientific">Phytomonospora endophytica</name>
    <dbReference type="NCBI Taxonomy" id="714109"/>
    <lineage>
        <taxon>Bacteria</taxon>
        <taxon>Bacillati</taxon>
        <taxon>Actinomycetota</taxon>
        <taxon>Actinomycetes</taxon>
        <taxon>Micromonosporales</taxon>
        <taxon>Micromonosporaceae</taxon>
        <taxon>Phytomonospora</taxon>
    </lineage>
</organism>
<comment type="caution">
    <text evidence="2">The sequence shown here is derived from an EMBL/GenBank/DDBJ whole genome shotgun (WGS) entry which is preliminary data.</text>
</comment>
<dbReference type="Proteomes" id="UP000548476">
    <property type="component" value="Unassembled WGS sequence"/>
</dbReference>
<evidence type="ECO:0000313" key="3">
    <source>
        <dbReference type="Proteomes" id="UP000548476"/>
    </source>
</evidence>
<feature type="transmembrane region" description="Helical" evidence="1">
    <location>
        <begin position="26"/>
        <end position="46"/>
    </location>
</feature>
<accession>A0A841FTA2</accession>
<keyword evidence="3" id="KW-1185">Reference proteome</keyword>
<reference evidence="2 3" key="1">
    <citation type="submission" date="2020-08" db="EMBL/GenBank/DDBJ databases">
        <title>Genomic Encyclopedia of Type Strains, Phase IV (KMG-IV): sequencing the most valuable type-strain genomes for metagenomic binning, comparative biology and taxonomic classification.</title>
        <authorList>
            <person name="Goeker M."/>
        </authorList>
    </citation>
    <scope>NUCLEOTIDE SEQUENCE [LARGE SCALE GENOMIC DNA]</scope>
    <source>
        <strain evidence="2 3">YIM 65646</strain>
    </source>
</reference>
<evidence type="ECO:0000256" key="1">
    <source>
        <dbReference type="SAM" id="Phobius"/>
    </source>
</evidence>
<keyword evidence="1" id="KW-0812">Transmembrane</keyword>
<protein>
    <submittedName>
        <fullName evidence="2">Putative iron-regulated membrane protein</fullName>
    </submittedName>
</protein>
<gene>
    <name evidence="2" type="ORF">HNR73_007160</name>
</gene>
<name>A0A841FTA2_9ACTN</name>
<sequence length="201" mass="21070">MSDGSGRNGPGDDSRPLFTDSFGGRFLGSMAVLGAVLVIVVGLPLINTMIPGIVDRGGARIDLGHGVSFVAPEGATQDVGRDQLAGGETELSVNGAEVTATARPYEQTDLVLAEAIERELKAQPGIQLPGEETSFTTNGGVVGLRHVFRSPSTEGYFIVFVHNGIGVHVIVSSSTRRGLDEITYDRLEDALATMRFDGSGP</sequence>
<proteinExistence type="predicted"/>
<keyword evidence="1" id="KW-1133">Transmembrane helix</keyword>
<evidence type="ECO:0000313" key="2">
    <source>
        <dbReference type="EMBL" id="MBB6039266.1"/>
    </source>
</evidence>